<dbReference type="InterPro" id="IPR018274">
    <property type="entry name" value="PEP_util_AS"/>
</dbReference>
<dbReference type="UniPathway" id="UPA00138"/>
<evidence type="ECO:0000256" key="10">
    <source>
        <dbReference type="ARBA" id="ARBA00022840"/>
    </source>
</evidence>
<dbReference type="PANTHER" id="PTHR43030">
    <property type="entry name" value="PHOSPHOENOLPYRUVATE SYNTHASE"/>
    <property type="match status" value="1"/>
</dbReference>
<dbReference type="InterPro" id="IPR015813">
    <property type="entry name" value="Pyrv/PenolPyrv_kinase-like_dom"/>
</dbReference>
<dbReference type="InterPro" id="IPR002192">
    <property type="entry name" value="PPDK_AMP/ATP-bd"/>
</dbReference>
<accession>A0A6A5X8H5</accession>
<dbReference type="FunFam" id="3.30.1490.20:FF:000010">
    <property type="entry name" value="Phosphoenolpyruvate synthase"/>
    <property type="match status" value="1"/>
</dbReference>
<comment type="pathway">
    <text evidence="3">Carbohydrate biosynthesis; gluconeogenesis.</text>
</comment>
<feature type="domain" description="PEP-utilising enzyme C-terminal" evidence="16">
    <location>
        <begin position="490"/>
        <end position="800"/>
    </location>
</feature>
<dbReference type="EMBL" id="ML978078">
    <property type="protein sequence ID" value="KAF2009355.1"/>
    <property type="molecule type" value="Genomic_DNA"/>
</dbReference>
<keyword evidence="11" id="KW-0460">Magnesium</keyword>
<dbReference type="Pfam" id="PF01326">
    <property type="entry name" value="PPDK_N"/>
    <property type="match status" value="1"/>
</dbReference>
<dbReference type="Gene3D" id="3.30.1490.20">
    <property type="entry name" value="ATP-grasp fold, A domain"/>
    <property type="match status" value="1"/>
</dbReference>
<evidence type="ECO:0000256" key="13">
    <source>
        <dbReference type="ARBA" id="ARBA00047700"/>
    </source>
</evidence>
<evidence type="ECO:0000259" key="16">
    <source>
        <dbReference type="Pfam" id="PF02896"/>
    </source>
</evidence>
<protein>
    <recommendedName>
        <fullName evidence="5">pyruvate, water dikinase</fullName>
        <ecNumber evidence="5">2.7.9.2</ecNumber>
    </recommendedName>
    <alternativeName>
        <fullName evidence="12">Pyruvate, water dikinase</fullName>
    </alternativeName>
</protein>
<dbReference type="GO" id="GO:0046872">
    <property type="term" value="F:metal ion binding"/>
    <property type="evidence" value="ECO:0007669"/>
    <property type="project" value="UniProtKB-KW"/>
</dbReference>
<evidence type="ECO:0000256" key="11">
    <source>
        <dbReference type="ARBA" id="ARBA00022842"/>
    </source>
</evidence>
<proteinExistence type="inferred from homology"/>
<evidence type="ECO:0000256" key="3">
    <source>
        <dbReference type="ARBA" id="ARBA00004742"/>
    </source>
</evidence>
<organism evidence="17 18">
    <name type="scientific">Aaosphaeria arxii CBS 175.79</name>
    <dbReference type="NCBI Taxonomy" id="1450172"/>
    <lineage>
        <taxon>Eukaryota</taxon>
        <taxon>Fungi</taxon>
        <taxon>Dikarya</taxon>
        <taxon>Ascomycota</taxon>
        <taxon>Pezizomycotina</taxon>
        <taxon>Dothideomycetes</taxon>
        <taxon>Pleosporomycetidae</taxon>
        <taxon>Pleosporales</taxon>
        <taxon>Pleosporales incertae sedis</taxon>
        <taxon>Aaosphaeria</taxon>
    </lineage>
</organism>
<dbReference type="GeneID" id="54290188"/>
<feature type="domain" description="PEP-utilising enzyme mobile" evidence="14">
    <location>
        <begin position="397"/>
        <end position="466"/>
    </location>
</feature>
<dbReference type="InterPro" id="IPR006319">
    <property type="entry name" value="PEP_synth"/>
</dbReference>
<dbReference type="Gene3D" id="3.50.30.10">
    <property type="entry name" value="Phosphohistidine domain"/>
    <property type="match status" value="1"/>
</dbReference>
<dbReference type="InterPro" id="IPR008279">
    <property type="entry name" value="PEP-util_enz_mobile_dom"/>
</dbReference>
<evidence type="ECO:0000256" key="12">
    <source>
        <dbReference type="ARBA" id="ARBA00033470"/>
    </source>
</evidence>
<keyword evidence="7" id="KW-0479">Metal-binding</keyword>
<dbReference type="Gene3D" id="3.30.470.20">
    <property type="entry name" value="ATP-grasp fold, B domain"/>
    <property type="match status" value="1"/>
</dbReference>
<dbReference type="RefSeq" id="XP_033377694.1">
    <property type="nucleotide sequence ID" value="XM_033532791.1"/>
</dbReference>
<evidence type="ECO:0000256" key="5">
    <source>
        <dbReference type="ARBA" id="ARBA00011996"/>
    </source>
</evidence>
<dbReference type="PIRSF" id="PIRSF000854">
    <property type="entry name" value="PEP_synthase"/>
    <property type="match status" value="1"/>
</dbReference>
<evidence type="ECO:0000256" key="4">
    <source>
        <dbReference type="ARBA" id="ARBA00007837"/>
    </source>
</evidence>
<dbReference type="PROSITE" id="PS00370">
    <property type="entry name" value="PEP_ENZYMES_PHOS_SITE"/>
    <property type="match status" value="1"/>
</dbReference>
<sequence>MTTIHSNQRPSNKYTPLVYEFEKISRNDVNIVGGKNASLGEMIRELGNEGVAVPPGFATTSQCYWEFLHYNNINERLEELIRDWQARKISLAETGRCARDLFLKAEWPKEAKETISSAYDSLSKKVGIVSVDVAVRSSATAEDFPEASFAGQQDTFLNISGKSALFQACQRCYASLFTDRAISYRQTRGFDQLKVALSIGVQQMVRSDLSGSGVMFSIDTESGFEKIVLINAAWGLGENVVQGAVNPDEYQISKPFLNETGLIPIIEKRLGGKERKMVYSEGESATRNVPTSRSEQDVLVLDDVEIIQLGRWACTVERHYGYPVDMEWAKDGITNQLFIVLARPETVHSVRRVGEFHEYSVKAKGKTLATGCSVGNAAVAGRVCMIGSPTDIDTFIEGSILVTETTDPDWVPIMKKALAIVTDHGGRTSHAAIVSRELGITAVVGTSNATYVLHTGKDITVSCAEGETGYVYEGIADITSESIDVSKLPATSTRVMLNLADPSAANRWWRLPCDGIGLARMEFVWNNHVRIHPMALLHPDRITDEATQQKINKLTTGYEDKSQYFVDKLALGLARLCALVYPKPAIIRLSDFKTNEYANLIGGSSFEPKEENPMIGWRGASRYYSSAYKDGFSLECRAIKRLRYEIGFMNAVVMVPFCRTIQEAIKVQNELSRHGLRRGADDLQIYVMCEIPSNVILAQEFANHFDGFSIGSNDLTQLVLGIDRDSGELSSLFSEKDDAVKWMIAEAIAKAHKAKRKIGLCGQAPSNDPSFASFLVKCGIDSISVTPSSFIAVKLNIADAEHENRETLFRM</sequence>
<keyword evidence="17" id="KW-0670">Pyruvate</keyword>
<dbReference type="InterPro" id="IPR000121">
    <property type="entry name" value="PEP_util_C"/>
</dbReference>
<evidence type="ECO:0000256" key="8">
    <source>
        <dbReference type="ARBA" id="ARBA00022741"/>
    </source>
</evidence>
<dbReference type="NCBIfam" id="NF005057">
    <property type="entry name" value="PRK06464.1"/>
    <property type="match status" value="1"/>
</dbReference>
<dbReference type="SUPFAM" id="SSF56059">
    <property type="entry name" value="Glutathione synthetase ATP-binding domain-like"/>
    <property type="match status" value="1"/>
</dbReference>
<dbReference type="GO" id="GO:0005524">
    <property type="term" value="F:ATP binding"/>
    <property type="evidence" value="ECO:0007669"/>
    <property type="project" value="UniProtKB-KW"/>
</dbReference>
<comment type="similarity">
    <text evidence="4">Belongs to the PEP-utilizing enzyme family.</text>
</comment>
<dbReference type="InterPro" id="IPR036637">
    <property type="entry name" value="Phosphohistidine_dom_sf"/>
</dbReference>
<keyword evidence="6" id="KW-0808">Transferase</keyword>
<dbReference type="Proteomes" id="UP000799778">
    <property type="component" value="Unassembled WGS sequence"/>
</dbReference>
<evidence type="ECO:0000313" key="17">
    <source>
        <dbReference type="EMBL" id="KAF2009355.1"/>
    </source>
</evidence>
<dbReference type="InterPro" id="IPR023151">
    <property type="entry name" value="PEP_util_CS"/>
</dbReference>
<dbReference type="PROSITE" id="PS00742">
    <property type="entry name" value="PEP_ENZYMES_2"/>
    <property type="match status" value="1"/>
</dbReference>
<evidence type="ECO:0000256" key="7">
    <source>
        <dbReference type="ARBA" id="ARBA00022723"/>
    </source>
</evidence>
<dbReference type="OrthoDB" id="6123450at2759"/>
<evidence type="ECO:0000256" key="6">
    <source>
        <dbReference type="ARBA" id="ARBA00022679"/>
    </source>
</evidence>
<comment type="cofactor">
    <cofactor evidence="1">
        <name>Mg(2+)</name>
        <dbReference type="ChEBI" id="CHEBI:18420"/>
    </cofactor>
</comment>
<dbReference type="Gene3D" id="3.20.20.60">
    <property type="entry name" value="Phosphoenolpyruvate-binding domains"/>
    <property type="match status" value="1"/>
</dbReference>
<dbReference type="SUPFAM" id="SSF51621">
    <property type="entry name" value="Phosphoenolpyruvate/pyruvate domain"/>
    <property type="match status" value="1"/>
</dbReference>
<evidence type="ECO:0000259" key="15">
    <source>
        <dbReference type="Pfam" id="PF01326"/>
    </source>
</evidence>
<dbReference type="EC" id="2.7.9.2" evidence="5"/>
<keyword evidence="8" id="KW-0547">Nucleotide-binding</keyword>
<comment type="catalytic activity">
    <reaction evidence="13">
        <text>pyruvate + ATP + H2O = phosphoenolpyruvate + AMP + phosphate + 2 H(+)</text>
        <dbReference type="Rhea" id="RHEA:11364"/>
        <dbReference type="ChEBI" id="CHEBI:15361"/>
        <dbReference type="ChEBI" id="CHEBI:15377"/>
        <dbReference type="ChEBI" id="CHEBI:15378"/>
        <dbReference type="ChEBI" id="CHEBI:30616"/>
        <dbReference type="ChEBI" id="CHEBI:43474"/>
        <dbReference type="ChEBI" id="CHEBI:58702"/>
        <dbReference type="ChEBI" id="CHEBI:456215"/>
        <dbReference type="EC" id="2.7.9.2"/>
    </reaction>
</comment>
<dbReference type="Pfam" id="PF00391">
    <property type="entry name" value="PEP-utilizers"/>
    <property type="match status" value="1"/>
</dbReference>
<gene>
    <name evidence="17" type="ORF">BU24DRAFT_473491</name>
</gene>
<evidence type="ECO:0000259" key="14">
    <source>
        <dbReference type="Pfam" id="PF00391"/>
    </source>
</evidence>
<dbReference type="PANTHER" id="PTHR43030:SF1">
    <property type="entry name" value="PHOSPHOENOLPYRUVATE SYNTHASE"/>
    <property type="match status" value="1"/>
</dbReference>
<dbReference type="NCBIfam" id="TIGR01418">
    <property type="entry name" value="PEP_synth"/>
    <property type="match status" value="1"/>
</dbReference>
<keyword evidence="9" id="KW-0418">Kinase</keyword>
<dbReference type="Pfam" id="PF02896">
    <property type="entry name" value="PEP-utilizers_C"/>
    <property type="match status" value="1"/>
</dbReference>
<dbReference type="SUPFAM" id="SSF52009">
    <property type="entry name" value="Phosphohistidine domain"/>
    <property type="match status" value="1"/>
</dbReference>
<dbReference type="GO" id="GO:0006094">
    <property type="term" value="P:gluconeogenesis"/>
    <property type="evidence" value="ECO:0007669"/>
    <property type="project" value="UniProtKB-UniPathway"/>
</dbReference>
<feature type="domain" description="Pyruvate phosphate dikinase AMP/ATP-binding" evidence="15">
    <location>
        <begin position="30"/>
        <end position="353"/>
    </location>
</feature>
<keyword evidence="18" id="KW-1185">Reference proteome</keyword>
<evidence type="ECO:0000313" key="18">
    <source>
        <dbReference type="Proteomes" id="UP000799778"/>
    </source>
</evidence>
<reference evidence="17" key="1">
    <citation type="journal article" date="2020" name="Stud. Mycol.">
        <title>101 Dothideomycetes genomes: a test case for predicting lifestyles and emergence of pathogens.</title>
        <authorList>
            <person name="Haridas S."/>
            <person name="Albert R."/>
            <person name="Binder M."/>
            <person name="Bloem J."/>
            <person name="Labutti K."/>
            <person name="Salamov A."/>
            <person name="Andreopoulos B."/>
            <person name="Baker S."/>
            <person name="Barry K."/>
            <person name="Bills G."/>
            <person name="Bluhm B."/>
            <person name="Cannon C."/>
            <person name="Castanera R."/>
            <person name="Culley D."/>
            <person name="Daum C."/>
            <person name="Ezra D."/>
            <person name="Gonzalez J."/>
            <person name="Henrissat B."/>
            <person name="Kuo A."/>
            <person name="Liang C."/>
            <person name="Lipzen A."/>
            <person name="Lutzoni F."/>
            <person name="Magnuson J."/>
            <person name="Mondo S."/>
            <person name="Nolan M."/>
            <person name="Ohm R."/>
            <person name="Pangilinan J."/>
            <person name="Park H.-J."/>
            <person name="Ramirez L."/>
            <person name="Alfaro M."/>
            <person name="Sun H."/>
            <person name="Tritt A."/>
            <person name="Yoshinaga Y."/>
            <person name="Zwiers L.-H."/>
            <person name="Turgeon B."/>
            <person name="Goodwin S."/>
            <person name="Spatafora J."/>
            <person name="Crous P."/>
            <person name="Grigoriev I."/>
        </authorList>
    </citation>
    <scope>NUCLEOTIDE SEQUENCE</scope>
    <source>
        <strain evidence="17">CBS 175.79</strain>
    </source>
</reference>
<dbReference type="InterPro" id="IPR040442">
    <property type="entry name" value="Pyrv_kinase-like_dom_sf"/>
</dbReference>
<dbReference type="InterPro" id="IPR013815">
    <property type="entry name" value="ATP_grasp_subdomain_1"/>
</dbReference>
<keyword evidence="10" id="KW-0067">ATP-binding</keyword>
<name>A0A6A5X8H5_9PLEO</name>
<evidence type="ECO:0000256" key="9">
    <source>
        <dbReference type="ARBA" id="ARBA00022777"/>
    </source>
</evidence>
<comment type="function">
    <text evidence="2">Catalyzes the phosphorylation of pyruvate to phosphoenolpyruvate.</text>
</comment>
<evidence type="ECO:0000256" key="2">
    <source>
        <dbReference type="ARBA" id="ARBA00002988"/>
    </source>
</evidence>
<dbReference type="GO" id="GO:0008986">
    <property type="term" value="F:pyruvate, water dikinase activity"/>
    <property type="evidence" value="ECO:0007669"/>
    <property type="project" value="UniProtKB-EC"/>
</dbReference>
<dbReference type="AlphaFoldDB" id="A0A6A5X8H5"/>
<evidence type="ECO:0000256" key="1">
    <source>
        <dbReference type="ARBA" id="ARBA00001946"/>
    </source>
</evidence>